<feature type="non-terminal residue" evidence="6">
    <location>
        <position position="1"/>
    </location>
</feature>
<protein>
    <recommendedName>
        <fullName evidence="2">asparagine synthase (glutamine-hydrolyzing)</fullName>
        <ecNumber evidence="2">6.3.5.4</ecNumber>
    </recommendedName>
</protein>
<comment type="catalytic activity">
    <reaction evidence="4">
        <text>L-aspartate + L-glutamine + ATP + H2O = L-asparagine + L-glutamate + AMP + diphosphate + H(+)</text>
        <dbReference type="Rhea" id="RHEA:12228"/>
        <dbReference type="ChEBI" id="CHEBI:15377"/>
        <dbReference type="ChEBI" id="CHEBI:15378"/>
        <dbReference type="ChEBI" id="CHEBI:29985"/>
        <dbReference type="ChEBI" id="CHEBI:29991"/>
        <dbReference type="ChEBI" id="CHEBI:30616"/>
        <dbReference type="ChEBI" id="CHEBI:33019"/>
        <dbReference type="ChEBI" id="CHEBI:58048"/>
        <dbReference type="ChEBI" id="CHEBI:58359"/>
        <dbReference type="ChEBI" id="CHEBI:456215"/>
        <dbReference type="EC" id="6.3.5.4"/>
    </reaction>
</comment>
<feature type="domain" description="Asparagine synthetase" evidence="5">
    <location>
        <begin position="1"/>
        <end position="104"/>
    </location>
</feature>
<comment type="pathway">
    <text evidence="1">Amino-acid biosynthesis; L-asparagine biosynthesis; L-asparagine from L-aspartate (L-Gln route): step 1/1.</text>
</comment>
<evidence type="ECO:0000313" key="7">
    <source>
        <dbReference type="Proteomes" id="UP001203004"/>
    </source>
</evidence>
<dbReference type="PANTHER" id="PTHR43284">
    <property type="entry name" value="ASPARAGINE SYNTHETASE (GLUTAMINE-HYDROLYZING)"/>
    <property type="match status" value="1"/>
</dbReference>
<evidence type="ECO:0000259" key="5">
    <source>
        <dbReference type="Pfam" id="PF00733"/>
    </source>
</evidence>
<dbReference type="InterPro" id="IPR001962">
    <property type="entry name" value="Asn_synthase"/>
</dbReference>
<name>A0ABT0MDX9_9BACL</name>
<organism evidence="6 7">
    <name type="scientific">Sporolactobacillus mangiferae</name>
    <dbReference type="NCBI Taxonomy" id="2940498"/>
    <lineage>
        <taxon>Bacteria</taxon>
        <taxon>Bacillati</taxon>
        <taxon>Bacillota</taxon>
        <taxon>Bacilli</taxon>
        <taxon>Bacillales</taxon>
        <taxon>Sporolactobacillaceae</taxon>
        <taxon>Sporolactobacillus</taxon>
    </lineage>
</organism>
<keyword evidence="3" id="KW-0028">Amino-acid biosynthesis</keyword>
<accession>A0ABT0MDX9</accession>
<keyword evidence="7" id="KW-1185">Reference proteome</keyword>
<dbReference type="EMBL" id="JAMAST010000025">
    <property type="protein sequence ID" value="MCL1632888.1"/>
    <property type="molecule type" value="Genomic_DNA"/>
</dbReference>
<keyword evidence="3" id="KW-0061">Asparagine biosynthesis</keyword>
<gene>
    <name evidence="6" type="ORF">M3N64_13250</name>
</gene>
<evidence type="ECO:0000256" key="4">
    <source>
        <dbReference type="ARBA" id="ARBA00048741"/>
    </source>
</evidence>
<evidence type="ECO:0000313" key="6">
    <source>
        <dbReference type="EMBL" id="MCL1632888.1"/>
    </source>
</evidence>
<dbReference type="EC" id="6.3.5.4" evidence="2"/>
<reference evidence="6 7" key="1">
    <citation type="submission" date="2022-05" db="EMBL/GenBank/DDBJ databases">
        <title>Sporolactobacillus sp nov CPB3-1, isolated from tree bark (Mangifera indica L.).</title>
        <authorList>
            <person name="Phuengjayaem S."/>
            <person name="Tanasupawat S."/>
        </authorList>
    </citation>
    <scope>NUCLEOTIDE SEQUENCE [LARGE SCALE GENOMIC DNA]</scope>
    <source>
        <strain evidence="6 7">CPB3-1</strain>
    </source>
</reference>
<dbReference type="Proteomes" id="UP001203004">
    <property type="component" value="Unassembled WGS sequence"/>
</dbReference>
<dbReference type="RefSeq" id="WP_249103671.1">
    <property type="nucleotide sequence ID" value="NZ_JAMAST010000025.1"/>
</dbReference>
<dbReference type="PANTHER" id="PTHR43284:SF1">
    <property type="entry name" value="ASPARAGINE SYNTHETASE"/>
    <property type="match status" value="1"/>
</dbReference>
<evidence type="ECO:0000256" key="2">
    <source>
        <dbReference type="ARBA" id="ARBA00012737"/>
    </source>
</evidence>
<evidence type="ECO:0000256" key="1">
    <source>
        <dbReference type="ARBA" id="ARBA00005187"/>
    </source>
</evidence>
<dbReference type="Pfam" id="PF00733">
    <property type="entry name" value="Asn_synthase"/>
    <property type="match status" value="1"/>
</dbReference>
<dbReference type="InterPro" id="IPR051786">
    <property type="entry name" value="ASN_synthetase/amidase"/>
</dbReference>
<comment type="caution">
    <text evidence="6">The sequence shown here is derived from an EMBL/GenBank/DDBJ whole genome shotgun (WGS) entry which is preliminary data.</text>
</comment>
<evidence type="ECO:0000256" key="3">
    <source>
        <dbReference type="ARBA" id="ARBA00022888"/>
    </source>
</evidence>
<proteinExistence type="predicted"/>
<sequence length="113" mass="12959">KMLDGHEKGVLRAALKGYLPDDVLYRKKSPYPKTYHPKYTEAVSTWLKKVIENPGSPLLELIDKEKLQALIDTKGDSFKAPWFGQLMSGPQLIAHMAQMNEWLETYNVNIVDR</sequence>
<dbReference type="SUPFAM" id="SSF52402">
    <property type="entry name" value="Adenine nucleotide alpha hydrolases-like"/>
    <property type="match status" value="1"/>
</dbReference>